<feature type="domain" description="HSF-type DNA-binding" evidence="5">
    <location>
        <begin position="172"/>
        <end position="272"/>
    </location>
</feature>
<proteinExistence type="inferred from homology"/>
<feature type="region of interest" description="Disordered" evidence="3">
    <location>
        <begin position="14"/>
        <end position="54"/>
    </location>
</feature>
<keyword evidence="4" id="KW-0472">Membrane</keyword>
<evidence type="ECO:0000256" key="2">
    <source>
        <dbReference type="RuleBase" id="RU004020"/>
    </source>
</evidence>
<evidence type="ECO:0000313" key="7">
    <source>
        <dbReference type="Proteomes" id="UP000729913"/>
    </source>
</evidence>
<keyword evidence="7" id="KW-1185">Reference proteome</keyword>
<gene>
    <name evidence="6" type="ORF">G9C98_007429</name>
</gene>
<reference evidence="6" key="2">
    <citation type="submission" date="2021-04" db="EMBL/GenBank/DDBJ databases">
        <title>Genome-wide patterns of bracovirus chromosomal integration into multiple host tissues during parasitism.</title>
        <authorList>
            <person name="Chebbi M.A.C."/>
        </authorList>
    </citation>
    <scope>NUCLEOTIDE SEQUENCE</scope>
    <source>
        <tissue evidence="6">Whole body</tissue>
    </source>
</reference>
<sequence>MSREMINLGRDFVSRNSGFVDSNNTRTPSESSDRLQETYTNSEDRRESRLTNCHGKGPICGKEAASFSIPKPISNIFLPTSNATNSTITLSEAEQVNGRSQNKIPEVIGATIAFIIALAILGIFIFICRKKYSNKKINRTTLDLSPMNLKKSVLLANKYTPNLQYFNCAPPEVPILRREDVTFFYEIGQGCFGKVFKDYKKFREEYLSPPQSIFKTNNISSFVRQLNLYGFRKVTSHNRDPSCNSRNPDIHEFLHDNFNRSRADLLSKVCRKTSGKLNKRNERAEAKNFPRKDVINKSRAQGISRLQMCQLALKKALEQAVADYRRKKFEELKEIVLTNHQDRL</sequence>
<dbReference type="GO" id="GO:0043565">
    <property type="term" value="F:sequence-specific DNA binding"/>
    <property type="evidence" value="ECO:0007669"/>
    <property type="project" value="InterPro"/>
</dbReference>
<evidence type="ECO:0000313" key="6">
    <source>
        <dbReference type="EMBL" id="KAG8034353.1"/>
    </source>
</evidence>
<keyword evidence="1" id="KW-0238">DNA-binding</keyword>
<organism evidence="6 7">
    <name type="scientific">Cotesia typhae</name>
    <dbReference type="NCBI Taxonomy" id="2053667"/>
    <lineage>
        <taxon>Eukaryota</taxon>
        <taxon>Metazoa</taxon>
        <taxon>Ecdysozoa</taxon>
        <taxon>Arthropoda</taxon>
        <taxon>Hexapoda</taxon>
        <taxon>Insecta</taxon>
        <taxon>Pterygota</taxon>
        <taxon>Neoptera</taxon>
        <taxon>Endopterygota</taxon>
        <taxon>Hymenoptera</taxon>
        <taxon>Apocrita</taxon>
        <taxon>Ichneumonoidea</taxon>
        <taxon>Braconidae</taxon>
        <taxon>Microgastrinae</taxon>
        <taxon>Cotesia</taxon>
    </lineage>
</organism>
<comment type="caution">
    <text evidence="6">The sequence shown here is derived from an EMBL/GenBank/DDBJ whole genome shotgun (WGS) entry which is preliminary data.</text>
</comment>
<dbReference type="AlphaFoldDB" id="A0A8J5V6H2"/>
<keyword evidence="4" id="KW-1133">Transmembrane helix</keyword>
<comment type="similarity">
    <text evidence="2">Belongs to the HSF family.</text>
</comment>
<feature type="compositionally biased region" description="Polar residues" evidence="3">
    <location>
        <begin position="14"/>
        <end position="30"/>
    </location>
</feature>
<dbReference type="EMBL" id="JAAOIC020000067">
    <property type="protein sequence ID" value="KAG8034353.1"/>
    <property type="molecule type" value="Genomic_DNA"/>
</dbReference>
<dbReference type="PANTHER" id="PTHR10015:SF465">
    <property type="entry name" value="HSF-TYPE DNA-BINDING DOMAIN-CONTAINING PROTEIN"/>
    <property type="match status" value="1"/>
</dbReference>
<feature type="transmembrane region" description="Helical" evidence="4">
    <location>
        <begin position="107"/>
        <end position="127"/>
    </location>
</feature>
<accession>A0A8J5V6H2</accession>
<reference evidence="6" key="1">
    <citation type="submission" date="2020-03" db="EMBL/GenBank/DDBJ databases">
        <authorList>
            <person name="Chebbi M.A."/>
            <person name="Drezen J.M."/>
        </authorList>
    </citation>
    <scope>NUCLEOTIDE SEQUENCE</scope>
    <source>
        <tissue evidence="6">Whole body</tissue>
    </source>
</reference>
<dbReference type="GO" id="GO:0003700">
    <property type="term" value="F:DNA-binding transcription factor activity"/>
    <property type="evidence" value="ECO:0007669"/>
    <property type="project" value="InterPro"/>
</dbReference>
<dbReference type="SMART" id="SM00415">
    <property type="entry name" value="HSF"/>
    <property type="match status" value="1"/>
</dbReference>
<evidence type="ECO:0000256" key="4">
    <source>
        <dbReference type="SAM" id="Phobius"/>
    </source>
</evidence>
<evidence type="ECO:0000256" key="3">
    <source>
        <dbReference type="SAM" id="MobiDB-lite"/>
    </source>
</evidence>
<dbReference type="Pfam" id="PF00447">
    <property type="entry name" value="HSF_DNA-bind"/>
    <property type="match status" value="1"/>
</dbReference>
<keyword evidence="4" id="KW-0812">Transmembrane</keyword>
<dbReference type="OrthoDB" id="6418155at2759"/>
<dbReference type="PANTHER" id="PTHR10015">
    <property type="entry name" value="HEAT SHOCK TRANSCRIPTION FACTOR"/>
    <property type="match status" value="1"/>
</dbReference>
<dbReference type="Proteomes" id="UP000729913">
    <property type="component" value="Unassembled WGS sequence"/>
</dbReference>
<dbReference type="InterPro" id="IPR000232">
    <property type="entry name" value="HSF_DNA-bd"/>
</dbReference>
<protein>
    <recommendedName>
        <fullName evidence="5">HSF-type DNA-binding domain-containing protein</fullName>
    </recommendedName>
</protein>
<evidence type="ECO:0000259" key="5">
    <source>
        <dbReference type="SMART" id="SM00415"/>
    </source>
</evidence>
<name>A0A8J5V6H2_9HYME</name>
<evidence type="ECO:0000256" key="1">
    <source>
        <dbReference type="ARBA" id="ARBA00023125"/>
    </source>
</evidence>
<feature type="compositionally biased region" description="Basic and acidic residues" evidence="3">
    <location>
        <begin position="31"/>
        <end position="49"/>
    </location>
</feature>